<dbReference type="EMBL" id="PSNW01000003">
    <property type="protein sequence ID" value="PPE74784.1"/>
    <property type="molecule type" value="Genomic_DNA"/>
</dbReference>
<evidence type="ECO:0000256" key="2">
    <source>
        <dbReference type="ARBA" id="ARBA00022692"/>
    </source>
</evidence>
<accession>A0A2S5TIH4</accession>
<keyword evidence="3 5" id="KW-1133">Transmembrane helix</keyword>
<evidence type="ECO:0000256" key="4">
    <source>
        <dbReference type="ARBA" id="ARBA00023136"/>
    </source>
</evidence>
<organism evidence="6 7">
    <name type="scientific">Solimonas fluminis</name>
    <dbReference type="NCBI Taxonomy" id="2086571"/>
    <lineage>
        <taxon>Bacteria</taxon>
        <taxon>Pseudomonadati</taxon>
        <taxon>Pseudomonadota</taxon>
        <taxon>Gammaproteobacteria</taxon>
        <taxon>Nevskiales</taxon>
        <taxon>Nevskiaceae</taxon>
        <taxon>Solimonas</taxon>
    </lineage>
</organism>
<evidence type="ECO:0000313" key="7">
    <source>
        <dbReference type="Proteomes" id="UP000238220"/>
    </source>
</evidence>
<gene>
    <name evidence="6" type="ORF">C3942_07320</name>
</gene>
<dbReference type="Proteomes" id="UP000238220">
    <property type="component" value="Unassembled WGS sequence"/>
</dbReference>
<feature type="transmembrane region" description="Helical" evidence="5">
    <location>
        <begin position="66"/>
        <end position="84"/>
    </location>
</feature>
<proteinExistence type="predicted"/>
<feature type="transmembrane region" description="Helical" evidence="5">
    <location>
        <begin position="36"/>
        <end position="59"/>
    </location>
</feature>
<feature type="transmembrane region" description="Helical" evidence="5">
    <location>
        <begin position="90"/>
        <end position="110"/>
    </location>
</feature>
<reference evidence="6 7" key="1">
    <citation type="submission" date="2018-02" db="EMBL/GenBank/DDBJ databases">
        <title>Genome sequencing of Solimonas sp. HR-BB.</title>
        <authorList>
            <person name="Lee Y."/>
            <person name="Jeon C.O."/>
        </authorList>
    </citation>
    <scope>NUCLEOTIDE SEQUENCE [LARGE SCALE GENOMIC DNA]</scope>
    <source>
        <strain evidence="6 7">HR-BB</strain>
    </source>
</reference>
<dbReference type="GO" id="GO:0016020">
    <property type="term" value="C:membrane"/>
    <property type="evidence" value="ECO:0007669"/>
    <property type="project" value="UniProtKB-SubCell"/>
</dbReference>
<comment type="caution">
    <text evidence="6">The sequence shown here is derived from an EMBL/GenBank/DDBJ whole genome shotgun (WGS) entry which is preliminary data.</text>
</comment>
<dbReference type="AlphaFoldDB" id="A0A2S5TIH4"/>
<evidence type="ECO:0000313" key="6">
    <source>
        <dbReference type="EMBL" id="PPE74784.1"/>
    </source>
</evidence>
<comment type="subcellular location">
    <subcellularLocation>
        <location evidence="1">Membrane</location>
        <topology evidence="1">Multi-pass membrane protein</topology>
    </subcellularLocation>
</comment>
<evidence type="ECO:0000256" key="3">
    <source>
        <dbReference type="ARBA" id="ARBA00022989"/>
    </source>
</evidence>
<keyword evidence="7" id="KW-1185">Reference proteome</keyword>
<evidence type="ECO:0000256" key="5">
    <source>
        <dbReference type="SAM" id="Phobius"/>
    </source>
</evidence>
<dbReference type="Pfam" id="PF13564">
    <property type="entry name" value="DoxX_2"/>
    <property type="match status" value="1"/>
</dbReference>
<keyword evidence="4 5" id="KW-0472">Membrane</keyword>
<evidence type="ECO:0008006" key="8">
    <source>
        <dbReference type="Google" id="ProtNLM"/>
    </source>
</evidence>
<keyword evidence="2 5" id="KW-0812">Transmembrane</keyword>
<evidence type="ECO:0000256" key="1">
    <source>
        <dbReference type="ARBA" id="ARBA00004141"/>
    </source>
</evidence>
<dbReference type="InterPro" id="IPR032808">
    <property type="entry name" value="DoxX"/>
</dbReference>
<dbReference type="OrthoDB" id="9811373at2"/>
<name>A0A2S5TIH4_9GAMM</name>
<protein>
    <recommendedName>
        <fullName evidence="8">DoxX family protein</fullName>
    </recommendedName>
</protein>
<sequence length="125" mass="13104">MWAGRALSVLAIAFLLLDAAMKLVPAAPVMEAMKDLGFNGGVALARGLGMLLLFCTLLYAHPRTAAIGAVLLTGYLGGAIAAHLRLGNPLFSHVLFGLYVGLFVWGGLLIRNPQLRALLLPGAQP</sequence>